<dbReference type="Gene3D" id="2.60.120.620">
    <property type="entry name" value="q2cbj1_9rhob like domain"/>
    <property type="match status" value="1"/>
</dbReference>
<dbReference type="SUPFAM" id="SSF51197">
    <property type="entry name" value="Clavaminate synthase-like"/>
    <property type="match status" value="1"/>
</dbReference>
<name>A0AAW0R582_9PEZI</name>
<sequence>MAGVAPGKTYTPGLDFSGVTYTWPAKKAELDADSAHRIIQEKLPVLDQINAPLAVTFGDRQTFFVDGRSDEARILDSCDDGPDCRLNIKPEYIIQFYEDKLEPRFGLFKDYFFNEASMPSGRIPVAIKFADLLTPHPPMPPKPASSFSRLPEATEDIDQVKRDIEEFGHGLVKNVLSPEQAAIMRKALTEQAAGERKAGIELTVCAQTVAQVGGELDGPNQRLWTLINKGNDFLDLLSHPIIDEFIPWFLGEHAIITTYTANIARPGNVSMQLHTDQVAIQPPIRDISFGMNILFYLEDVTEKNGATRVYPRSHLGQVAPEDIFTVEGTVPAEAPAGAALVIDSRIWHATGPNREAAGGAAGDPAVLHSLVRAAAGEQLPVAAPKRRLAQAVGTAPSECWASTRRARSLASTARFARAR</sequence>
<accession>A0AAW0R582</accession>
<proteinExistence type="predicted"/>
<dbReference type="Pfam" id="PF05721">
    <property type="entry name" value="PhyH"/>
    <property type="match status" value="1"/>
</dbReference>
<dbReference type="AlphaFoldDB" id="A0AAW0R582"/>
<protein>
    <recommendedName>
        <fullName evidence="3">Phytanoyl-CoA dioxygenase (PhyH)</fullName>
    </recommendedName>
</protein>
<comment type="caution">
    <text evidence="1">The sequence shown here is derived from an EMBL/GenBank/DDBJ whole genome shotgun (WGS) entry which is preliminary data.</text>
</comment>
<dbReference type="Proteomes" id="UP001392437">
    <property type="component" value="Unassembled WGS sequence"/>
</dbReference>
<evidence type="ECO:0000313" key="2">
    <source>
        <dbReference type="Proteomes" id="UP001392437"/>
    </source>
</evidence>
<reference evidence="1 2" key="1">
    <citation type="submission" date="2023-01" db="EMBL/GenBank/DDBJ databases">
        <title>Analysis of 21 Apiospora genomes using comparative genomics revels a genus with tremendous synthesis potential of carbohydrate active enzymes and secondary metabolites.</title>
        <authorList>
            <person name="Sorensen T."/>
        </authorList>
    </citation>
    <scope>NUCLEOTIDE SEQUENCE [LARGE SCALE GENOMIC DNA]</scope>
    <source>
        <strain evidence="1 2">CBS 117206</strain>
    </source>
</reference>
<organism evidence="1 2">
    <name type="scientific">Apiospora kogelbergensis</name>
    <dbReference type="NCBI Taxonomy" id="1337665"/>
    <lineage>
        <taxon>Eukaryota</taxon>
        <taxon>Fungi</taxon>
        <taxon>Dikarya</taxon>
        <taxon>Ascomycota</taxon>
        <taxon>Pezizomycotina</taxon>
        <taxon>Sordariomycetes</taxon>
        <taxon>Xylariomycetidae</taxon>
        <taxon>Amphisphaeriales</taxon>
        <taxon>Apiosporaceae</taxon>
        <taxon>Apiospora</taxon>
    </lineage>
</organism>
<evidence type="ECO:0000313" key="1">
    <source>
        <dbReference type="EMBL" id="KAK8124079.1"/>
    </source>
</evidence>
<keyword evidence="2" id="KW-1185">Reference proteome</keyword>
<evidence type="ECO:0008006" key="3">
    <source>
        <dbReference type="Google" id="ProtNLM"/>
    </source>
</evidence>
<dbReference type="InterPro" id="IPR008775">
    <property type="entry name" value="Phytyl_CoA_dOase-like"/>
</dbReference>
<dbReference type="EMBL" id="JAQQWP010000003">
    <property type="protein sequence ID" value="KAK8124079.1"/>
    <property type="molecule type" value="Genomic_DNA"/>
</dbReference>
<gene>
    <name evidence="1" type="ORF">PG999_003997</name>
</gene>